<dbReference type="InterPro" id="IPR000008">
    <property type="entry name" value="C2_dom"/>
</dbReference>
<dbReference type="PANTHER" id="PTHR47052">
    <property type="entry name" value="CONSERVED SERINE PROLINE-RICH PROTEIN (AFU_ORTHOLOGUE AFUA_2G01790)"/>
    <property type="match status" value="1"/>
</dbReference>
<dbReference type="Gene3D" id="2.60.40.150">
    <property type="entry name" value="C2 domain"/>
    <property type="match status" value="1"/>
</dbReference>
<gene>
    <name evidence="3" type="ORF">BZA70DRAFT_274952</name>
</gene>
<dbReference type="GeneID" id="90037571"/>
<dbReference type="SUPFAM" id="SSF49562">
    <property type="entry name" value="C2 domain (Calcium/lipid-binding domain, CaLB)"/>
    <property type="match status" value="1"/>
</dbReference>
<feature type="domain" description="C2" evidence="2">
    <location>
        <begin position="1"/>
        <end position="112"/>
    </location>
</feature>
<dbReference type="PANTHER" id="PTHR47052:SF3">
    <property type="entry name" value="INGRESSION PROTEIN 1"/>
    <property type="match status" value="1"/>
</dbReference>
<keyword evidence="4" id="KW-1185">Reference proteome</keyword>
<feature type="compositionally biased region" description="Basic and acidic residues" evidence="1">
    <location>
        <begin position="345"/>
        <end position="355"/>
    </location>
</feature>
<dbReference type="Proteomes" id="UP001498771">
    <property type="component" value="Unassembled WGS sequence"/>
</dbReference>
<dbReference type="InterPro" id="IPR052981">
    <property type="entry name" value="Ingression_C2_domain"/>
</dbReference>
<comment type="caution">
    <text evidence="3">The sequence shown here is derived from an EMBL/GenBank/DDBJ whole genome shotgun (WGS) entry which is preliminary data.</text>
</comment>
<organism evidence="3 4">
    <name type="scientific">Myxozyma melibiosi</name>
    <dbReference type="NCBI Taxonomy" id="54550"/>
    <lineage>
        <taxon>Eukaryota</taxon>
        <taxon>Fungi</taxon>
        <taxon>Dikarya</taxon>
        <taxon>Ascomycota</taxon>
        <taxon>Saccharomycotina</taxon>
        <taxon>Lipomycetes</taxon>
        <taxon>Lipomycetales</taxon>
        <taxon>Lipomycetaceae</taxon>
        <taxon>Myxozyma</taxon>
    </lineage>
</organism>
<dbReference type="PROSITE" id="PS50004">
    <property type="entry name" value="C2"/>
    <property type="match status" value="1"/>
</dbReference>
<dbReference type="CDD" id="cd08681">
    <property type="entry name" value="C2_fungal_Inn1p-like"/>
    <property type="match status" value="1"/>
</dbReference>
<evidence type="ECO:0000313" key="3">
    <source>
        <dbReference type="EMBL" id="KAK7206731.1"/>
    </source>
</evidence>
<evidence type="ECO:0000256" key="1">
    <source>
        <dbReference type="SAM" id="MobiDB-lite"/>
    </source>
</evidence>
<dbReference type="RefSeq" id="XP_064769764.1">
    <property type="nucleotide sequence ID" value="XM_064912059.1"/>
</dbReference>
<dbReference type="Pfam" id="PF00168">
    <property type="entry name" value="C2"/>
    <property type="match status" value="1"/>
</dbReference>
<evidence type="ECO:0000313" key="4">
    <source>
        <dbReference type="Proteomes" id="UP001498771"/>
    </source>
</evidence>
<feature type="compositionally biased region" description="Polar residues" evidence="1">
    <location>
        <begin position="335"/>
        <end position="344"/>
    </location>
</feature>
<protein>
    <submittedName>
        <fullName evidence="3">C2 domain-containing protein</fullName>
    </submittedName>
</protein>
<accession>A0ABR1FA54</accession>
<dbReference type="EMBL" id="JBBJBU010000002">
    <property type="protein sequence ID" value="KAK7206731.1"/>
    <property type="molecule type" value="Genomic_DNA"/>
</dbReference>
<dbReference type="InterPro" id="IPR037791">
    <property type="entry name" value="C2_fungal_Inn1"/>
</dbReference>
<proteinExistence type="predicted"/>
<feature type="compositionally biased region" description="Polar residues" evidence="1">
    <location>
        <begin position="236"/>
        <end position="249"/>
    </location>
</feature>
<feature type="compositionally biased region" description="Low complexity" evidence="1">
    <location>
        <begin position="182"/>
        <end position="206"/>
    </location>
</feature>
<name>A0ABR1FA54_9ASCO</name>
<reference evidence="3 4" key="1">
    <citation type="submission" date="2024-03" db="EMBL/GenBank/DDBJ databases">
        <title>Genome-scale model development and genomic sequencing of the oleaginous clade Lipomyces.</title>
        <authorList>
            <consortium name="Lawrence Berkeley National Laboratory"/>
            <person name="Czajka J.J."/>
            <person name="Han Y."/>
            <person name="Kim J."/>
            <person name="Mondo S.J."/>
            <person name="Hofstad B.A."/>
            <person name="Robles A."/>
            <person name="Haridas S."/>
            <person name="Riley R."/>
            <person name="LaButti K."/>
            <person name="Pangilinan J."/>
            <person name="Andreopoulos W."/>
            <person name="Lipzen A."/>
            <person name="Yan J."/>
            <person name="Wang M."/>
            <person name="Ng V."/>
            <person name="Grigoriev I.V."/>
            <person name="Spatafora J.W."/>
            <person name="Magnuson J.K."/>
            <person name="Baker S.E."/>
            <person name="Pomraning K.R."/>
        </authorList>
    </citation>
    <scope>NUCLEOTIDE SEQUENCE [LARGE SCALE GENOMIC DNA]</scope>
    <source>
        <strain evidence="3 4">Phaff 52-87</strain>
    </source>
</reference>
<evidence type="ECO:0000259" key="2">
    <source>
        <dbReference type="PROSITE" id="PS50004"/>
    </source>
</evidence>
<sequence length="384" mass="43014">MSSALQPREIGTLIAVLIKAKNLPNRRTLGKQDPYCTVRIGQNAQSTNVDKRGGQRPMWNHEVRFVVSETDETMKLTVLDDNDSRPELIGDTVVDLKPVLHTTHKKEHDKWHEIQHRSKYAGEIYIEMTFYPNKEHVHTIRAKRAEHKRLSSPKVSIDNFGGVRPLPATPGRLGEGIPSLGSSPLQPAQAASRSSSTSSSPASTPRGYFNSQQPFDRRHSTLSASQQHSLPLMPARSNSQGQLSSTAYSKTRRVSGGSENNRPASRPVSAYSYDSTVLSGVPDEWRSNVDPPMKAYERSYDEETYFGDRYSRGDRDSPSQSDADFLAEQLEKLRYSSQPMSPRHQTPEYEHDRYIESPQSPGRPLSHRRTTGGRRPLPMPPGVG</sequence>
<feature type="region of interest" description="Disordered" evidence="1">
    <location>
        <begin position="144"/>
        <end position="384"/>
    </location>
</feature>
<dbReference type="InterPro" id="IPR035892">
    <property type="entry name" value="C2_domain_sf"/>
</dbReference>
<dbReference type="SMART" id="SM00239">
    <property type="entry name" value="C2"/>
    <property type="match status" value="1"/>
</dbReference>